<feature type="active site" description="Charge relay system" evidence="4">
    <location>
        <position position="292"/>
    </location>
</feature>
<evidence type="ECO:0000256" key="1">
    <source>
        <dbReference type="ARBA" id="ARBA00022670"/>
    </source>
</evidence>
<feature type="active site" description="Charge relay system" evidence="4">
    <location>
        <position position="472"/>
    </location>
</feature>
<dbReference type="InterPro" id="IPR051048">
    <property type="entry name" value="Peptidase_S8/S53_subtilisin"/>
</dbReference>
<comment type="similarity">
    <text evidence="4">Belongs to the peptidase S8 family.</text>
</comment>
<dbReference type="EMBL" id="QNBE01000010">
    <property type="protein sequence ID" value="RKX71383.1"/>
    <property type="molecule type" value="Genomic_DNA"/>
</dbReference>
<name>A0A660SKX5_UNCW3</name>
<dbReference type="Gene3D" id="2.60.120.380">
    <property type="match status" value="1"/>
</dbReference>
<dbReference type="InterPro" id="IPR015500">
    <property type="entry name" value="Peptidase_S8_subtilisin-rel"/>
</dbReference>
<dbReference type="InterPro" id="IPR008979">
    <property type="entry name" value="Galactose-bd-like_sf"/>
</dbReference>
<dbReference type="PANTHER" id="PTHR43399">
    <property type="entry name" value="SUBTILISIN-RELATED"/>
    <property type="match status" value="1"/>
</dbReference>
<gene>
    <name evidence="6" type="ORF">DRP53_01740</name>
</gene>
<keyword evidence="2 4" id="KW-0378">Hydrolase</keyword>
<dbReference type="Pfam" id="PF00082">
    <property type="entry name" value="Peptidase_S8"/>
    <property type="match status" value="1"/>
</dbReference>
<feature type="active site" description="Charge relay system" evidence="4">
    <location>
        <position position="245"/>
    </location>
</feature>
<keyword evidence="1 4" id="KW-0645">Protease</keyword>
<dbReference type="CDD" id="cd04842">
    <property type="entry name" value="Peptidases_S8_Kp43_protease"/>
    <property type="match status" value="1"/>
</dbReference>
<sequence length="774" mass="84688">MEVIMNCFITILIGIGVVGHFSPLPYGTPTKISFSNGISFDTRLGEPDLPPGLRIEHHREIGYYLIQCTGPILTHWREELSSHDVRVAGYIPNYTFIVRAHPDQLKEIIRSPFVRWVGVFQPAYKIHPQLFSPTGQGKVTVQVFAEEELTPIIEKVLSEGFKITNIVDHPIAKSFEAEGDLTRISLIARIPGVLWIQPWSPPHPANNNSQWVCQTGWRSSPPGGEGWRIWNEGVRGEGLVLGTSDTGIRTTHVVYYDPSVPINGPGIYPNHRKIVAYKLYQGASFGDVGWNHGTHVNCTVAGDDSLNGGTDPYDGIAKDARLYFLDLVNSSGGWVIPHNLTAMHDSIYLGRGLPYPIRQHSASWRWYNYTGTYLTQDATTDAYCWAHKDYLNIWAAGNEGGPGHIGNPAIAKNVLTIGATGNGTSSNTLASFSSRGPTQDNRIKPNVCAPGVNLMSADGATNNGYKYGSGTSMATPSTNGAIGLIRQYLLAGFYPSGSANPADSIKYQSSALLRAMAMVSADPNIGSYTVPSFDIGWGRIDVDSVLYFDGDERKLIIRDDTIGLTTGQMVVDSFQVVTSIPLRICLAWTDTAAAPNANPTLINDLDLELIGPDGTSYHGNQYSGGQSQPNASAWDSLNVEECARINTPQIGVWRVIIRARNVPYGPQAFAYALTGDVQPLSGIETTSTPTRSRLHLRSTISQGMIILVLHLNQKQSVQITLLDPLGRLVKPLFKGELDSGRQVLSLRAQVPSGIYFLKVEFYGQTKIRKLIILR</sequence>
<dbReference type="PANTHER" id="PTHR43399:SF5">
    <property type="entry name" value="PEPTIDASE S8 FAMILY WITH PROTEASE-ASSOCIATED DOMAIN"/>
    <property type="match status" value="1"/>
</dbReference>
<comment type="caution">
    <text evidence="6">The sequence shown here is derived from an EMBL/GenBank/DDBJ whole genome shotgun (WGS) entry which is preliminary data.</text>
</comment>
<evidence type="ECO:0000256" key="2">
    <source>
        <dbReference type="ARBA" id="ARBA00022801"/>
    </source>
</evidence>
<accession>A0A660SKX5</accession>
<dbReference type="InterPro" id="IPR034058">
    <property type="entry name" value="TagA/B/C/D_pept_dom"/>
</dbReference>
<dbReference type="SUPFAM" id="SSF52743">
    <property type="entry name" value="Subtilisin-like"/>
    <property type="match status" value="1"/>
</dbReference>
<evidence type="ECO:0000256" key="3">
    <source>
        <dbReference type="ARBA" id="ARBA00022825"/>
    </source>
</evidence>
<dbReference type="GO" id="GO:0004252">
    <property type="term" value="F:serine-type endopeptidase activity"/>
    <property type="evidence" value="ECO:0007669"/>
    <property type="project" value="UniProtKB-UniRule"/>
</dbReference>
<proteinExistence type="inferred from homology"/>
<evidence type="ECO:0000313" key="6">
    <source>
        <dbReference type="EMBL" id="RKX71383.1"/>
    </source>
</evidence>
<dbReference type="SUPFAM" id="SSF49785">
    <property type="entry name" value="Galactose-binding domain-like"/>
    <property type="match status" value="1"/>
</dbReference>
<dbReference type="AlphaFoldDB" id="A0A660SKX5"/>
<dbReference type="NCBIfam" id="TIGR04183">
    <property type="entry name" value="Por_Secre_tail"/>
    <property type="match status" value="1"/>
</dbReference>
<reference evidence="6 7" key="1">
    <citation type="submission" date="2018-06" db="EMBL/GenBank/DDBJ databases">
        <title>Extensive metabolic versatility and redundancy in microbially diverse, dynamic hydrothermal sediments.</title>
        <authorList>
            <person name="Dombrowski N."/>
            <person name="Teske A."/>
            <person name="Baker B.J."/>
        </authorList>
    </citation>
    <scope>NUCLEOTIDE SEQUENCE [LARGE SCALE GENOMIC DNA]</scope>
    <source>
        <strain evidence="6">B36_G15</strain>
    </source>
</reference>
<feature type="domain" description="Peptidase S8/S53" evidence="5">
    <location>
        <begin position="236"/>
        <end position="538"/>
    </location>
</feature>
<protein>
    <recommendedName>
        <fullName evidence="5">Peptidase S8/S53 domain-containing protein</fullName>
    </recommendedName>
</protein>
<evidence type="ECO:0000259" key="5">
    <source>
        <dbReference type="Pfam" id="PF00082"/>
    </source>
</evidence>
<organism evidence="6 7">
    <name type="scientific">candidate division WOR-3 bacterium</name>
    <dbReference type="NCBI Taxonomy" id="2052148"/>
    <lineage>
        <taxon>Bacteria</taxon>
        <taxon>Bacteria division WOR-3</taxon>
    </lineage>
</organism>
<dbReference type="GO" id="GO:0006508">
    <property type="term" value="P:proteolysis"/>
    <property type="evidence" value="ECO:0007669"/>
    <property type="project" value="UniProtKB-KW"/>
</dbReference>
<keyword evidence="3 4" id="KW-0720">Serine protease</keyword>
<dbReference type="PROSITE" id="PS51892">
    <property type="entry name" value="SUBTILASE"/>
    <property type="match status" value="1"/>
</dbReference>
<dbReference type="PRINTS" id="PR00723">
    <property type="entry name" value="SUBTILISIN"/>
</dbReference>
<evidence type="ECO:0000313" key="7">
    <source>
        <dbReference type="Proteomes" id="UP000268469"/>
    </source>
</evidence>
<dbReference type="Proteomes" id="UP000268469">
    <property type="component" value="Unassembled WGS sequence"/>
</dbReference>
<dbReference type="InterPro" id="IPR026444">
    <property type="entry name" value="Secre_tail"/>
</dbReference>
<dbReference type="InterPro" id="IPR000209">
    <property type="entry name" value="Peptidase_S8/S53_dom"/>
</dbReference>
<dbReference type="InterPro" id="IPR036852">
    <property type="entry name" value="Peptidase_S8/S53_dom_sf"/>
</dbReference>
<dbReference type="Gene3D" id="3.40.50.200">
    <property type="entry name" value="Peptidase S8/S53 domain"/>
    <property type="match status" value="1"/>
</dbReference>
<evidence type="ECO:0000256" key="4">
    <source>
        <dbReference type="PROSITE-ProRule" id="PRU01240"/>
    </source>
</evidence>